<comment type="caution">
    <text evidence="1">The sequence shown here is derived from an EMBL/GenBank/DDBJ whole genome shotgun (WGS) entry which is preliminary data.</text>
</comment>
<dbReference type="AlphaFoldDB" id="A0A1R2B8U4"/>
<gene>
    <name evidence="1" type="ORF">SteCoe_28277</name>
</gene>
<organism evidence="1 2">
    <name type="scientific">Stentor coeruleus</name>
    <dbReference type="NCBI Taxonomy" id="5963"/>
    <lineage>
        <taxon>Eukaryota</taxon>
        <taxon>Sar</taxon>
        <taxon>Alveolata</taxon>
        <taxon>Ciliophora</taxon>
        <taxon>Postciliodesmatophora</taxon>
        <taxon>Heterotrichea</taxon>
        <taxon>Heterotrichida</taxon>
        <taxon>Stentoridae</taxon>
        <taxon>Stentor</taxon>
    </lineage>
</organism>
<name>A0A1R2B8U4_9CILI</name>
<protein>
    <submittedName>
        <fullName evidence="1">Uncharacterized protein</fullName>
    </submittedName>
</protein>
<reference evidence="1 2" key="1">
    <citation type="submission" date="2016-11" db="EMBL/GenBank/DDBJ databases">
        <title>The macronuclear genome of Stentor coeruleus: a giant cell with tiny introns.</title>
        <authorList>
            <person name="Slabodnick M."/>
            <person name="Ruby J.G."/>
            <person name="Reiff S.B."/>
            <person name="Swart E.C."/>
            <person name="Gosai S."/>
            <person name="Prabakaran S."/>
            <person name="Witkowska E."/>
            <person name="Larue G.E."/>
            <person name="Fisher S."/>
            <person name="Freeman R.M."/>
            <person name="Gunawardena J."/>
            <person name="Chu W."/>
            <person name="Stover N.A."/>
            <person name="Gregory B.D."/>
            <person name="Nowacki M."/>
            <person name="Derisi J."/>
            <person name="Roy S.W."/>
            <person name="Marshall W.F."/>
            <person name="Sood P."/>
        </authorList>
    </citation>
    <scope>NUCLEOTIDE SEQUENCE [LARGE SCALE GENOMIC DNA]</scope>
    <source>
        <strain evidence="1">WM001</strain>
    </source>
</reference>
<sequence length="79" mass="9025">MGCCNIKRDHTELQMSIHTFSMKHTSEFNEICLDSQPKGEDIEKKLNSTYGSTTSILSFTNRKDLESAFLIPVVNRSRN</sequence>
<evidence type="ECO:0000313" key="2">
    <source>
        <dbReference type="Proteomes" id="UP000187209"/>
    </source>
</evidence>
<dbReference type="Proteomes" id="UP000187209">
    <property type="component" value="Unassembled WGS sequence"/>
</dbReference>
<proteinExistence type="predicted"/>
<keyword evidence="2" id="KW-1185">Reference proteome</keyword>
<dbReference type="EMBL" id="MPUH01000846">
    <property type="protein sequence ID" value="OMJ73105.1"/>
    <property type="molecule type" value="Genomic_DNA"/>
</dbReference>
<evidence type="ECO:0000313" key="1">
    <source>
        <dbReference type="EMBL" id="OMJ73105.1"/>
    </source>
</evidence>
<accession>A0A1R2B8U4</accession>